<name>A0A6U4SPQ9_HEMAN</name>
<reference evidence="2" key="1">
    <citation type="submission" date="2021-01" db="EMBL/GenBank/DDBJ databases">
        <authorList>
            <person name="Corre E."/>
            <person name="Pelletier E."/>
            <person name="Niang G."/>
            <person name="Scheremetjew M."/>
            <person name="Finn R."/>
            <person name="Kale V."/>
            <person name="Holt S."/>
            <person name="Cochrane G."/>
            <person name="Meng A."/>
            <person name="Brown T."/>
            <person name="Cohen L."/>
        </authorList>
    </citation>
    <scope>NUCLEOTIDE SEQUENCE</scope>
    <source>
        <strain evidence="2">CCMP644</strain>
    </source>
</reference>
<dbReference type="Pfam" id="PF03660">
    <property type="entry name" value="PHF5"/>
    <property type="match status" value="1"/>
</dbReference>
<protein>
    <recommendedName>
        <fullName evidence="3">PHF5-like protein</fullName>
    </recommendedName>
</protein>
<evidence type="ECO:0008006" key="3">
    <source>
        <dbReference type="Google" id="ProtNLM"/>
    </source>
</evidence>
<organism evidence="2">
    <name type="scientific">Hemiselmis andersenii</name>
    <name type="common">Cryptophyte alga</name>
    <dbReference type="NCBI Taxonomy" id="464988"/>
    <lineage>
        <taxon>Eukaryota</taxon>
        <taxon>Cryptophyceae</taxon>
        <taxon>Cryptomonadales</taxon>
        <taxon>Hemiselmidaceae</taxon>
        <taxon>Hemiselmis</taxon>
    </lineage>
</organism>
<accession>A0A6U4SPQ9</accession>
<evidence type="ECO:0000256" key="1">
    <source>
        <dbReference type="ARBA" id="ARBA00008626"/>
    </source>
</evidence>
<proteinExistence type="inferred from homology"/>
<dbReference type="AlphaFoldDB" id="A0A6U4SPQ9"/>
<evidence type="ECO:0000313" key="2">
    <source>
        <dbReference type="EMBL" id="CAD8948986.1"/>
    </source>
</evidence>
<gene>
    <name evidence="2" type="ORF">HAND00432_LOCUS3504</name>
</gene>
<dbReference type="GO" id="GO:0000398">
    <property type="term" value="P:mRNA splicing, via spliceosome"/>
    <property type="evidence" value="ECO:0007669"/>
    <property type="project" value="InterPro"/>
</dbReference>
<sequence>MVGPCSACALGACPSGMPAPSGGNMLQATRARLLLRVHLSSHASLFIILYARAVEWRIHVHCLSGGVACALCCMGPNVSLAPPSRRPSKAVRVCDSCSCGSYEGRCIVCGEAGTAEAFYCRECTVLEKDRDGCPKTINLGSAKKDSFYQRKKYAFNRR</sequence>
<dbReference type="InterPro" id="IPR005345">
    <property type="entry name" value="PHF5"/>
</dbReference>
<dbReference type="PANTHER" id="PTHR13120">
    <property type="entry name" value="PHD FINGER-LIKE DOMAIN-CONTAINING PROTEIN 5A"/>
    <property type="match status" value="1"/>
</dbReference>
<comment type="similarity">
    <text evidence="1">Belongs to the PHF5 family.</text>
</comment>
<dbReference type="EMBL" id="HBFX01005739">
    <property type="protein sequence ID" value="CAD8948986.1"/>
    <property type="molecule type" value="Transcribed_RNA"/>
</dbReference>